<comment type="caution">
    <text evidence="3">The sequence shown here is derived from an EMBL/GenBank/DDBJ whole genome shotgun (WGS) entry which is preliminary data.</text>
</comment>
<dbReference type="Gene3D" id="3.40.50.12780">
    <property type="entry name" value="N-terminal domain of ligase-like"/>
    <property type="match status" value="1"/>
</dbReference>
<evidence type="ECO:0000256" key="1">
    <source>
        <dbReference type="ARBA" id="ARBA00006432"/>
    </source>
</evidence>
<dbReference type="GO" id="GO:0031956">
    <property type="term" value="F:medium-chain fatty acid-CoA ligase activity"/>
    <property type="evidence" value="ECO:0007669"/>
    <property type="project" value="TreeGrafter"/>
</dbReference>
<protein>
    <submittedName>
        <fullName evidence="3">AMP-forming acyl-CoA synthetase</fullName>
    </submittedName>
</protein>
<dbReference type="InterPro" id="IPR020845">
    <property type="entry name" value="AMP-binding_CS"/>
</dbReference>
<sequence length="608" mass="64380">MPLTPHTLLPPEARLRLADDPGLGGGNAWRVAAAANPAADLPLIAADVPLLNTDGWQQSEFSLRQLDDLAEAWAAWYHDRGVRPRDRVAVYIEDSFEDHLHLAALARIGAIAVLINGRMKPELALGLIRRTAPVGIYTDAPRLALFAGRERELPVVRWTCTRQDVGILGNRTLPAGAEYRHGADDPVVICHSSGTTGNPKPVVWTHAQSVAGARYRLVNPPGPEDNVVLAAYPQSHSSAIAFTLLSVLGGLPTVAWSDPTGPGLARGCATYRPGVVLAFNEALAHLATHHHPDPADFTSVQVWVNLGDCGHDAHMRRLMELGHTVLPDGSTVPGSVIDDGLGSSELGWAALRREITPDSPPRARHLGRRVPLSEVAVLREDGSHAEPGEVGLLGVRGDSIARGYWNDSDTTYRSTLAGYWLSGDLVHRTEDGEYFHVDRAVDRIRTDAGDGYSALMEEEILLSLAEVADCAVVAGHDQDRTVPVALVRLFGGGGDAADLLRRANAVLDRIGQPRLALLEIAASPGDIPLGPTGKVLKRQLREKYLALHTYRPADPAAVATVPATASGTTPAAGAPVAGTPAAEAPVVEAPVAGASVTEAPVAGAVTTR</sequence>
<dbReference type="CDD" id="cd04433">
    <property type="entry name" value="AFD_class_I"/>
    <property type="match status" value="1"/>
</dbReference>
<organism evidence="3 4">
    <name type="scientific">Streptosporangium nondiastaticum</name>
    <dbReference type="NCBI Taxonomy" id="35764"/>
    <lineage>
        <taxon>Bacteria</taxon>
        <taxon>Bacillati</taxon>
        <taxon>Actinomycetota</taxon>
        <taxon>Actinomycetes</taxon>
        <taxon>Streptosporangiales</taxon>
        <taxon>Streptosporangiaceae</taxon>
        <taxon>Streptosporangium</taxon>
    </lineage>
</organism>
<feature type="domain" description="AMP-dependent synthetase/ligase" evidence="2">
    <location>
        <begin position="58"/>
        <end position="405"/>
    </location>
</feature>
<reference evidence="3 4" key="1">
    <citation type="submission" date="2018-03" db="EMBL/GenBank/DDBJ databases">
        <title>Chitinolytic properties of Streptosporangium nondiastaticum TBG75A20.</title>
        <authorList>
            <person name="Gayathri V."/>
            <person name="Shiburaj S."/>
        </authorList>
    </citation>
    <scope>NUCLEOTIDE SEQUENCE [LARGE SCALE GENOMIC DNA]</scope>
    <source>
        <strain evidence="3 4">TBG75A20</strain>
    </source>
</reference>
<dbReference type="EMBL" id="PXWG01000103">
    <property type="protein sequence ID" value="PSJ25772.1"/>
    <property type="molecule type" value="Genomic_DNA"/>
</dbReference>
<name>A0A9X7JLF3_9ACTN</name>
<keyword evidence="4" id="KW-1185">Reference proteome</keyword>
<dbReference type="Proteomes" id="UP000242427">
    <property type="component" value="Unassembled WGS sequence"/>
</dbReference>
<dbReference type="Gene3D" id="3.30.300.30">
    <property type="match status" value="1"/>
</dbReference>
<accession>A0A9X7JLF3</accession>
<dbReference type="InterPro" id="IPR000873">
    <property type="entry name" value="AMP-dep_synth/lig_dom"/>
</dbReference>
<dbReference type="PANTHER" id="PTHR43201">
    <property type="entry name" value="ACYL-COA SYNTHETASE"/>
    <property type="match status" value="1"/>
</dbReference>
<dbReference type="PANTHER" id="PTHR43201:SF8">
    <property type="entry name" value="ACYL-COA SYNTHETASE FAMILY MEMBER 3"/>
    <property type="match status" value="1"/>
</dbReference>
<dbReference type="Pfam" id="PF00501">
    <property type="entry name" value="AMP-binding"/>
    <property type="match status" value="1"/>
</dbReference>
<dbReference type="SUPFAM" id="SSF56801">
    <property type="entry name" value="Acetyl-CoA synthetase-like"/>
    <property type="match status" value="1"/>
</dbReference>
<evidence type="ECO:0000313" key="4">
    <source>
        <dbReference type="Proteomes" id="UP000242427"/>
    </source>
</evidence>
<dbReference type="PROSITE" id="PS00455">
    <property type="entry name" value="AMP_BINDING"/>
    <property type="match status" value="1"/>
</dbReference>
<dbReference type="OrthoDB" id="4495845at2"/>
<proteinExistence type="inferred from homology"/>
<dbReference type="GO" id="GO:0006631">
    <property type="term" value="P:fatty acid metabolic process"/>
    <property type="evidence" value="ECO:0007669"/>
    <property type="project" value="TreeGrafter"/>
</dbReference>
<dbReference type="InterPro" id="IPR042099">
    <property type="entry name" value="ANL_N_sf"/>
</dbReference>
<dbReference type="InterPro" id="IPR045851">
    <property type="entry name" value="AMP-bd_C_sf"/>
</dbReference>
<evidence type="ECO:0000259" key="2">
    <source>
        <dbReference type="Pfam" id="PF00501"/>
    </source>
</evidence>
<comment type="similarity">
    <text evidence="1">Belongs to the ATP-dependent AMP-binding enzyme family.</text>
</comment>
<gene>
    <name evidence="3" type="ORF">B7P34_26420</name>
</gene>
<evidence type="ECO:0000313" key="3">
    <source>
        <dbReference type="EMBL" id="PSJ25772.1"/>
    </source>
</evidence>
<dbReference type="AlphaFoldDB" id="A0A9X7JLF3"/>